<dbReference type="EMBL" id="RRYP01016539">
    <property type="protein sequence ID" value="TNV74962.1"/>
    <property type="molecule type" value="Genomic_DNA"/>
</dbReference>
<name>A0A8J8NGK1_HALGN</name>
<evidence type="ECO:0000313" key="2">
    <source>
        <dbReference type="Proteomes" id="UP000785679"/>
    </source>
</evidence>
<dbReference type="AlphaFoldDB" id="A0A8J8NGK1"/>
<organism evidence="1 2">
    <name type="scientific">Halteria grandinella</name>
    <dbReference type="NCBI Taxonomy" id="5974"/>
    <lineage>
        <taxon>Eukaryota</taxon>
        <taxon>Sar</taxon>
        <taxon>Alveolata</taxon>
        <taxon>Ciliophora</taxon>
        <taxon>Intramacronucleata</taxon>
        <taxon>Spirotrichea</taxon>
        <taxon>Stichotrichia</taxon>
        <taxon>Sporadotrichida</taxon>
        <taxon>Halteriidae</taxon>
        <taxon>Halteria</taxon>
    </lineage>
</organism>
<reference evidence="1" key="1">
    <citation type="submission" date="2019-06" db="EMBL/GenBank/DDBJ databases">
        <authorList>
            <person name="Zheng W."/>
        </authorList>
    </citation>
    <scope>NUCLEOTIDE SEQUENCE</scope>
    <source>
        <strain evidence="1">QDHG01</strain>
    </source>
</reference>
<dbReference type="Proteomes" id="UP000785679">
    <property type="component" value="Unassembled WGS sequence"/>
</dbReference>
<gene>
    <name evidence="1" type="ORF">FGO68_gene15009</name>
</gene>
<keyword evidence="2" id="KW-1185">Reference proteome</keyword>
<protein>
    <submittedName>
        <fullName evidence="1">Uncharacterized protein</fullName>
    </submittedName>
</protein>
<accession>A0A8J8NGK1</accession>
<evidence type="ECO:0000313" key="1">
    <source>
        <dbReference type="EMBL" id="TNV74962.1"/>
    </source>
</evidence>
<comment type="caution">
    <text evidence="1">The sequence shown here is derived from an EMBL/GenBank/DDBJ whole genome shotgun (WGS) entry which is preliminary data.</text>
</comment>
<proteinExistence type="predicted"/>
<sequence length="80" mass="9578">MTVFIFYSIQLIQIIEASFNKFFYSELSPYLPFNFYGIQLIVSLCQIRVDNLLTLMQTNFFAQFFTNIIFTTKKSELYIF</sequence>